<reference evidence="1" key="1">
    <citation type="submission" date="2023-11" db="EMBL/GenBank/DDBJ databases">
        <authorList>
            <person name="Alioto T."/>
            <person name="Alioto T."/>
            <person name="Gomez Garrido J."/>
        </authorList>
    </citation>
    <scope>NUCLEOTIDE SEQUENCE</scope>
</reference>
<name>A0AAI8Z5Y0_9PEZI</name>
<evidence type="ECO:0000313" key="1">
    <source>
        <dbReference type="EMBL" id="CAK4033076.1"/>
    </source>
</evidence>
<gene>
    <name evidence="1" type="ORF">LECACI_7A008234</name>
</gene>
<comment type="caution">
    <text evidence="1">The sequence shown here is derived from an EMBL/GenBank/DDBJ whole genome shotgun (WGS) entry which is preliminary data.</text>
</comment>
<dbReference type="EMBL" id="CAVMBE010000077">
    <property type="protein sequence ID" value="CAK4033076.1"/>
    <property type="molecule type" value="Genomic_DNA"/>
</dbReference>
<keyword evidence="2" id="KW-1185">Reference proteome</keyword>
<sequence length="86" mass="10007">MRRLEQFPQAGANSIHITEPLPSAYEIQNKYNWGDAINTPYWLQTYTDFNMDMYNGYAEWLQKVSWLNDRIGELSLETLGGMVVSN</sequence>
<protein>
    <submittedName>
        <fullName evidence="1">Uncharacterized protein</fullName>
    </submittedName>
</protein>
<dbReference type="Proteomes" id="UP001296104">
    <property type="component" value="Unassembled WGS sequence"/>
</dbReference>
<organism evidence="1 2">
    <name type="scientific">Lecanosticta acicola</name>
    <dbReference type="NCBI Taxonomy" id="111012"/>
    <lineage>
        <taxon>Eukaryota</taxon>
        <taxon>Fungi</taxon>
        <taxon>Dikarya</taxon>
        <taxon>Ascomycota</taxon>
        <taxon>Pezizomycotina</taxon>
        <taxon>Dothideomycetes</taxon>
        <taxon>Dothideomycetidae</taxon>
        <taxon>Mycosphaerellales</taxon>
        <taxon>Mycosphaerellaceae</taxon>
        <taxon>Lecanosticta</taxon>
    </lineage>
</organism>
<evidence type="ECO:0000313" key="2">
    <source>
        <dbReference type="Proteomes" id="UP001296104"/>
    </source>
</evidence>
<dbReference type="AlphaFoldDB" id="A0AAI8Z5Y0"/>
<accession>A0AAI8Z5Y0</accession>
<proteinExistence type="predicted"/>